<feature type="domain" description="F5/8 type C" evidence="6">
    <location>
        <begin position="1"/>
        <end position="145"/>
    </location>
</feature>
<keyword evidence="2" id="KW-0272">Extracellular matrix</keyword>
<dbReference type="SUPFAM" id="SSF56436">
    <property type="entry name" value="C-type lectin-like"/>
    <property type="match status" value="1"/>
</dbReference>
<feature type="domain" description="Fibrinogen C-terminal" evidence="9">
    <location>
        <begin position="536"/>
        <end position="745"/>
    </location>
</feature>
<dbReference type="Proteomes" id="UP001159428">
    <property type="component" value="Unassembled WGS sequence"/>
</dbReference>
<dbReference type="InterPro" id="IPR036116">
    <property type="entry name" value="FN3_sf"/>
</dbReference>
<dbReference type="InterPro" id="IPR013320">
    <property type="entry name" value="ConA-like_dom_sf"/>
</dbReference>
<feature type="domain" description="Fibronectin type-III" evidence="8">
    <location>
        <begin position="2051"/>
        <end position="2144"/>
    </location>
</feature>
<dbReference type="CDD" id="cd00063">
    <property type="entry name" value="FN3"/>
    <property type="match status" value="5"/>
</dbReference>
<dbReference type="Gene3D" id="2.60.120.260">
    <property type="entry name" value="Galactose-binding domain-like"/>
    <property type="match status" value="2"/>
</dbReference>
<dbReference type="Gene3D" id="3.90.215.10">
    <property type="entry name" value="Gamma Fibrinogen, chain A, domain 1"/>
    <property type="match status" value="1"/>
</dbReference>
<dbReference type="PROSITE" id="PS50041">
    <property type="entry name" value="C_TYPE_LECTIN_2"/>
    <property type="match status" value="1"/>
</dbReference>
<dbReference type="InterPro" id="IPR016187">
    <property type="entry name" value="CTDL_fold"/>
</dbReference>
<dbReference type="Pfam" id="PF00041">
    <property type="entry name" value="fn3"/>
    <property type="match status" value="5"/>
</dbReference>
<dbReference type="CDD" id="cd00057">
    <property type="entry name" value="FA58C"/>
    <property type="match status" value="1"/>
</dbReference>
<dbReference type="SMART" id="SM00034">
    <property type="entry name" value="CLECT"/>
    <property type="match status" value="1"/>
</dbReference>
<evidence type="ECO:0000313" key="10">
    <source>
        <dbReference type="EMBL" id="CAH3152590.1"/>
    </source>
</evidence>
<dbReference type="CDD" id="cd00087">
    <property type="entry name" value="FReD"/>
    <property type="match status" value="1"/>
</dbReference>
<dbReference type="InterPro" id="IPR013783">
    <property type="entry name" value="Ig-like_fold"/>
</dbReference>
<comment type="subcellular location">
    <subcellularLocation>
        <location evidence="1">Secreted</location>
        <location evidence="1">Extracellular space</location>
        <location evidence="1">Extracellular matrix</location>
    </subcellularLocation>
</comment>
<dbReference type="InterPro" id="IPR039477">
    <property type="entry name" value="ILEI/PANDER_dom"/>
</dbReference>
<evidence type="ECO:0000259" key="7">
    <source>
        <dbReference type="PROSITE" id="PS50041"/>
    </source>
</evidence>
<accession>A0AAU9XM09</accession>
<evidence type="ECO:0000256" key="2">
    <source>
        <dbReference type="ARBA" id="ARBA00022530"/>
    </source>
</evidence>
<dbReference type="PROSITE" id="PS50022">
    <property type="entry name" value="FA58C_3"/>
    <property type="match status" value="2"/>
</dbReference>
<evidence type="ECO:0000259" key="6">
    <source>
        <dbReference type="PROSITE" id="PS50022"/>
    </source>
</evidence>
<evidence type="ECO:0000259" key="8">
    <source>
        <dbReference type="PROSITE" id="PS50853"/>
    </source>
</evidence>
<dbReference type="EMBL" id="CALNXJ010000051">
    <property type="protein sequence ID" value="CAH3152590.1"/>
    <property type="molecule type" value="Genomic_DNA"/>
</dbReference>
<dbReference type="InterPro" id="IPR016186">
    <property type="entry name" value="C-type_lectin-like/link_sf"/>
</dbReference>
<comment type="caution">
    <text evidence="10">The sequence shown here is derived from an EMBL/GenBank/DDBJ whole genome shotgun (WGS) entry which is preliminary data.</text>
</comment>
<dbReference type="SUPFAM" id="SSF56496">
    <property type="entry name" value="Fibrinogen C-terminal domain-like"/>
    <property type="match status" value="1"/>
</dbReference>
<feature type="region of interest" description="Disordered" evidence="5">
    <location>
        <begin position="2298"/>
        <end position="2320"/>
    </location>
</feature>
<protein>
    <submittedName>
        <fullName evidence="10">Uncharacterized protein</fullName>
    </submittedName>
</protein>
<dbReference type="SUPFAM" id="SSF49265">
    <property type="entry name" value="Fibronectin type III"/>
    <property type="match status" value="3"/>
</dbReference>
<dbReference type="FunFam" id="2.60.40.10:FF:000028">
    <property type="entry name" value="Neuronal cell adhesion molecule"/>
    <property type="match status" value="4"/>
</dbReference>
<keyword evidence="11" id="KW-1185">Reference proteome</keyword>
<sequence>MESGEITDQQLSTSSEYNSRHSVLSGRLNVKYEAGAWCAGTHDDNQWLQVDLLSRHRITGVATQGRAGNHGQWVTKYRLQYSDNGVNFQYYREHGQTTQKEFDGNTDQDTVVAHDLNPPIRARYIRFRPKTRHGHMSMRAELYGCKVNFQWMFQSYGGEYLLDESNRTSSSAVGRGLHVAANTLFVTDTGHLEIVKTGEDFSPNGDELGFSFLIKHKGHFSVSVRSKGGPHHEPHILVSGKDYSTHNEGINFVVVDYDSGDVLFVRGFEETGNPQHIPEFIKMLPDRAIVLLSMNTQVFQLSPFFSNISQLVTYMGGSLESDSAYYWYCLIGFHGLETFPWIKEQKSIVFGEACEISSVIRLPVCSKSLSKMATYSSLGLVTTHRGRLGPDKKPYCASEYFMAYLQVDLILIHTVTYIVTQGSLKKYSWVTSYYLEYSGDGRQWNEYKEADGSRRVFLGNSDVNSIVRRRLLYPIETRFLRIRMLSAHSKQSDKKGCLKMDVYGCPREATDMNKKKPIFGLIGPTELTAFNGTEIIITVKFPKNCLEVQKWKGSHILGIFKINPVGKDAFDVYCDGEWAVIQRRMDGSINFNRDWVAYKDGFGNLSGEFWLGNEHLHLLTKTPSILHVEMESFSGKKAYALYNLFQIGSSAEKYRLKVDNYLGTAGDALQSLNGAVFSTIYTGFDTKLLQSCANVLTSAWWYQKCDTLEKTSVDLNGVYPARILWYEWSQSNTIKSVTMKIKPKQDVMCSEESCYALSQVSKKWHDFVRSCPMGTTPVKITSQYEQDVVAGFSSNPWIVLLERRREATEYFFFDSGKGLSSLHDCFQLGGNETRWMAINCSSEEFFICEKENSLTLLELNIGESSSLASVSLVYDQSEYSIRLKWKSNKTRYLRLNRTSSFNQWTRLAFSINQTRGVLTYSENGVIVAEMSIEREPGGISWRSVAIGRSHSLAKTRFLKSFAIRKLTIERFDDDALLFYSVHENTENESRAIFSIDECKYEKLNIVDLRHSSKGCQIDSYPSACSDKIGSKQTLSSFRGRTSMRMGTYKHYRSAYISDMYGCLHLRCQSHLSHLHVFVKDSTDNERLIFVGYVVDHEWIYFQVRLGSFTSGPYQIRIFVKMIGLWLDFENLMLTTGNCQSQAPLQGFENSFVHAFPRAADYMYEFSLKHWHRWAPCYNASADGWEPDVFHAKCDHKPLTVVLARANSWWIFGGISSSPWNAFSNMSTMSTGSVLFTLRNSHGSDSPYRISSPMKAIIYNNMNYGPTFDVDLLLIGKNGTSSLGKTYEAPRYERDMTPKNTYLAGSSEFVLSELEVYYSGIHIFSKVETCFAGNVLLAEGDQITCHFGGSKYVKQVYLETNCDTGKKASFQISFNDRAKSVVYVRDAACGIVFERHNNKGLANGATEMTLTPLMYHSDKNETSVQAMGWIGERDIMEPLFQSLSLYWSMENVTQTANLTRNGTNRTELIDSNANVVSQPVKSSEGKLHFGIINESCIINLRHTTCPEGITMSFWLRLFKTRPTEPVKILGFGQPHENKNGFLVMEREDDLVIRMITYKYRCEIELDVVDGAWTHITFSFRIPRLLKGYRNGEQNVSNNVCVVVPNAIEFDQPLTSGAAKATFDEVMIWFHQLQRDEIFGLVENNIVLETLYVDQVTFPTQLTKPNLSCFPLPSPPPTNAALQFLYKLTPQTQLRSQWQIEPSRFWINVEFKFPGKNWSEFIKSKDAENRDIEKQLRVMHISNPGEYLKSFVFYRSGSVIVNVNMSFYSVGTDNVINLIEALSPNSSIFREDFEVTSVESLHIPTRAPTNVTATSCESDSLCLLVSWTSLPESYVDSLNGIFQGYAILYCEEGEPFAEQYVPPQNKERYEAEIKNLKGVTKYIIRVSVVTLSCAGLPSSPITAFSGESAPSAPPSNLRVTDLNSTYCEVTWDPIPSEHINAATLLGYEVFWEKSINSTINVTRTAQTTVWLTDLEEDTEYNVTISAFNRIGSGPNSSLFTFRTDKGPRAPSAPPTNLRVTNLSSTYSEITWDPIPSQHINAATLLGPRAPSAPPTNLRVTILGSTFSEVTWDPVPSQHINAATLFGYEVFWVKVLDSTVNVTRTAQTTVWLTDLEEDTEYNVTISAFNQMGSGPNSSLFTFRTDKGPRAPSAPPTNLRVTNLGSTYSEVTWDPIPSQHINAATLLGYEVFWEKVSNPIVNVTRTAQTTVWLTDLEEDTDYNVIINAFNQIGGGPNSSLFTFRTEKAADNSTISHAVNSTINGTLINSTNHSSLNSSHVQNHNTTINQGVINNDVANATLSSSTTSSSTVKQEVPKDTPENVNAKNYTSINSLLVTWDSIPSASRNGVILGYKVFYRPVLVSREQPTVTSSSMVTVGASDQQALLTRLDSFTVYEIEVLGFNVVGDGPRSTPIYAGRGRYT</sequence>
<dbReference type="InterPro" id="IPR008979">
    <property type="entry name" value="Galactose-bd-like_sf"/>
</dbReference>
<dbReference type="Gene3D" id="2.60.40.10">
    <property type="entry name" value="Immunoglobulins"/>
    <property type="match status" value="5"/>
</dbReference>
<dbReference type="PROSITE" id="PS50853">
    <property type="entry name" value="FN3"/>
    <property type="match status" value="5"/>
</dbReference>
<gene>
    <name evidence="10" type="ORF">PMEA_00026742</name>
</gene>
<dbReference type="InterPro" id="IPR036056">
    <property type="entry name" value="Fibrinogen-like_C"/>
</dbReference>
<feature type="domain" description="Fibronectin type-III" evidence="8">
    <location>
        <begin position="2315"/>
        <end position="2418"/>
    </location>
</feature>
<dbReference type="SUPFAM" id="SSF49785">
    <property type="entry name" value="Galactose-binding domain-like"/>
    <property type="match status" value="2"/>
</dbReference>
<dbReference type="SUPFAM" id="SSF49899">
    <property type="entry name" value="Concanavalin A-like lectins/glucanases"/>
    <property type="match status" value="1"/>
</dbReference>
<dbReference type="Pfam" id="PF07534">
    <property type="entry name" value="TLD"/>
    <property type="match status" value="1"/>
</dbReference>
<dbReference type="PROSITE" id="PS01286">
    <property type="entry name" value="FA58C_2"/>
    <property type="match status" value="1"/>
</dbReference>
<dbReference type="InterPro" id="IPR006571">
    <property type="entry name" value="TLDc_dom"/>
</dbReference>
<dbReference type="FunFam" id="2.60.120.260:FF:000016">
    <property type="entry name" value="Contactin-associated protein-like 4 isoform 1"/>
    <property type="match status" value="1"/>
</dbReference>
<dbReference type="PROSITE" id="PS51406">
    <property type="entry name" value="FIBRINOGEN_C_2"/>
    <property type="match status" value="1"/>
</dbReference>
<name>A0AAU9XM09_9CNID</name>
<dbReference type="SMART" id="SM00231">
    <property type="entry name" value="FA58C"/>
    <property type="match status" value="2"/>
</dbReference>
<evidence type="ECO:0000259" key="9">
    <source>
        <dbReference type="PROSITE" id="PS51406"/>
    </source>
</evidence>
<dbReference type="InterPro" id="IPR014716">
    <property type="entry name" value="Fibrinogen_a/b/g_C_1"/>
</dbReference>
<dbReference type="CDD" id="cd00037">
    <property type="entry name" value="CLECT"/>
    <property type="match status" value="1"/>
</dbReference>
<organism evidence="10 11">
    <name type="scientific">Pocillopora meandrina</name>
    <dbReference type="NCBI Taxonomy" id="46732"/>
    <lineage>
        <taxon>Eukaryota</taxon>
        <taxon>Metazoa</taxon>
        <taxon>Cnidaria</taxon>
        <taxon>Anthozoa</taxon>
        <taxon>Hexacorallia</taxon>
        <taxon>Scleractinia</taxon>
        <taxon>Astrocoeniina</taxon>
        <taxon>Pocilloporidae</taxon>
        <taxon>Pocillopora</taxon>
    </lineage>
</organism>
<feature type="domain" description="Fibronectin type-III" evidence="8">
    <location>
        <begin position="2151"/>
        <end position="2244"/>
    </location>
</feature>
<keyword evidence="2" id="KW-0964">Secreted</keyword>
<evidence type="ECO:0000256" key="3">
    <source>
        <dbReference type="ARBA" id="ARBA00022536"/>
    </source>
</evidence>
<dbReference type="PROSITE" id="PS01285">
    <property type="entry name" value="FA58C_1"/>
    <property type="match status" value="1"/>
</dbReference>
<proteinExistence type="predicted"/>
<dbReference type="InterPro" id="IPR003961">
    <property type="entry name" value="FN3_dom"/>
</dbReference>
<evidence type="ECO:0000256" key="1">
    <source>
        <dbReference type="ARBA" id="ARBA00004498"/>
    </source>
</evidence>
<dbReference type="InterPro" id="IPR002181">
    <property type="entry name" value="Fibrinogen_a/b/g_C_dom"/>
</dbReference>
<dbReference type="PANTHER" id="PTHR24543">
    <property type="entry name" value="MULTICOPPER OXIDASE-RELATED"/>
    <property type="match status" value="1"/>
</dbReference>
<evidence type="ECO:0000256" key="5">
    <source>
        <dbReference type="SAM" id="MobiDB-lite"/>
    </source>
</evidence>
<feature type="domain" description="Fibronectin type-III" evidence="8">
    <location>
        <begin position="1911"/>
        <end position="2004"/>
    </location>
</feature>
<dbReference type="Pfam" id="PF15711">
    <property type="entry name" value="ILEI"/>
    <property type="match status" value="1"/>
</dbReference>
<dbReference type="Gene3D" id="3.10.100.10">
    <property type="entry name" value="Mannose-Binding Protein A, subunit A"/>
    <property type="match status" value="1"/>
</dbReference>
<evidence type="ECO:0000256" key="4">
    <source>
        <dbReference type="ARBA" id="ARBA00022737"/>
    </source>
</evidence>
<keyword evidence="4" id="KW-0677">Repeat</keyword>
<dbReference type="InterPro" id="IPR000421">
    <property type="entry name" value="FA58C"/>
</dbReference>
<evidence type="ECO:0000313" key="11">
    <source>
        <dbReference type="Proteomes" id="UP001159428"/>
    </source>
</evidence>
<feature type="domain" description="F5/8 type C" evidence="6">
    <location>
        <begin position="404"/>
        <end position="505"/>
    </location>
</feature>
<dbReference type="Pfam" id="PF00754">
    <property type="entry name" value="F5_F8_type_C"/>
    <property type="match status" value="2"/>
</dbReference>
<keyword evidence="3" id="KW-0245">EGF-like domain</keyword>
<dbReference type="SMART" id="SM00060">
    <property type="entry name" value="FN3"/>
    <property type="match status" value="5"/>
</dbReference>
<reference evidence="10 11" key="1">
    <citation type="submission" date="2022-05" db="EMBL/GenBank/DDBJ databases">
        <authorList>
            <consortium name="Genoscope - CEA"/>
            <person name="William W."/>
        </authorList>
    </citation>
    <scope>NUCLEOTIDE SEQUENCE [LARGE SCALE GENOMIC DNA]</scope>
</reference>
<feature type="domain" description="C-type lectin" evidence="7">
    <location>
        <begin position="750"/>
        <end position="849"/>
    </location>
</feature>
<dbReference type="Pfam" id="PF00147">
    <property type="entry name" value="Fibrinogen_C"/>
    <property type="match status" value="1"/>
</dbReference>
<dbReference type="SMART" id="SM00186">
    <property type="entry name" value="FBG"/>
    <property type="match status" value="1"/>
</dbReference>
<dbReference type="InterPro" id="IPR001304">
    <property type="entry name" value="C-type_lectin-like"/>
</dbReference>
<feature type="domain" description="Fibronectin type-III" evidence="8">
    <location>
        <begin position="1805"/>
        <end position="1906"/>
    </location>
</feature>